<evidence type="ECO:0000313" key="8">
    <source>
        <dbReference type="Proteomes" id="UP001197114"/>
    </source>
</evidence>
<dbReference type="Gene3D" id="3.30.360.10">
    <property type="entry name" value="Dihydrodipicolinate Reductase, domain 2"/>
    <property type="match status" value="1"/>
</dbReference>
<evidence type="ECO:0000256" key="5">
    <source>
        <dbReference type="HAMAP-Rule" id="MF_00150"/>
    </source>
</evidence>
<evidence type="ECO:0000256" key="3">
    <source>
        <dbReference type="ARBA" id="ARBA00022857"/>
    </source>
</evidence>
<evidence type="ECO:0000256" key="4">
    <source>
        <dbReference type="ARBA" id="ARBA00023002"/>
    </source>
</evidence>
<gene>
    <name evidence="5 7" type="primary">argC</name>
    <name evidence="7" type="ORF">GKQ77_04880</name>
</gene>
<dbReference type="SMART" id="SM00859">
    <property type="entry name" value="Semialdhyde_dh"/>
    <property type="match status" value="1"/>
</dbReference>
<keyword evidence="1 5" id="KW-0055">Arginine biosynthesis</keyword>
<keyword evidence="2 5" id="KW-0028">Amino-acid biosynthesis</keyword>
<sequence>MNHQTLNVAVVGGTGYSGGELCRLLLNHPHVGSIWPTARGDEEFERIHANLRGSSLSFVTLEDVQARVDELDVVFFCTPSGQAMRQAGWFLERDVKVVDVSADFRFADPATYQRVYGTAHAAPELLAEAAYGVTELNREAIAKSRLVANPGCYVITAILGLTPLLRAGWADLNSPLHLSAVNGTTGAGNKPKRPIMHAEALNSMLPYSMEGHRHGPELETHLAVAAGRDLVVDFNTAHGNFARGIHLQANLAVNPDLAATMSRERLLGCLTEFYGAGAEGEFFVRVNDLAKSGGLNAKDYDVYPGVASVTGSNFCHIGADYDERRGIIKILSVTDNLVKGAAGSAIQNMNVMLGLEETLALRTYGL</sequence>
<accession>A0ABS6YHM9</accession>
<organism evidence="7 8">
    <name type="scientific">Streptomyces anatolicus</name>
    <dbReference type="NCBI Taxonomy" id="2675858"/>
    <lineage>
        <taxon>Bacteria</taxon>
        <taxon>Bacillati</taxon>
        <taxon>Actinomycetota</taxon>
        <taxon>Actinomycetes</taxon>
        <taxon>Kitasatosporales</taxon>
        <taxon>Streptomycetaceae</taxon>
        <taxon>Streptomyces</taxon>
    </lineage>
</organism>
<dbReference type="EMBL" id="WMBF01000024">
    <property type="protein sequence ID" value="MBW5420906.1"/>
    <property type="molecule type" value="Genomic_DNA"/>
</dbReference>
<comment type="similarity">
    <text evidence="5">Belongs to the NAGSA dehydrogenase family. Type 1 subfamily.</text>
</comment>
<comment type="function">
    <text evidence="5">Catalyzes the NADPH-dependent reduction of N-acetyl-5-glutamyl phosphate to yield N-acetyl-L-glutamate 5-semialdehyde.</text>
</comment>
<protein>
    <recommendedName>
        <fullName evidence="5">N-acetyl-gamma-glutamyl-phosphate reductase</fullName>
        <shortName evidence="5">AGPR</shortName>
        <ecNumber evidence="5">1.2.1.38</ecNumber>
    </recommendedName>
    <alternativeName>
        <fullName evidence="5">N-acetyl-glutamate semialdehyde dehydrogenase</fullName>
        <shortName evidence="5">NAGSA dehydrogenase</shortName>
    </alternativeName>
</protein>
<dbReference type="CDD" id="cd17895">
    <property type="entry name" value="AGPR_1_N"/>
    <property type="match status" value="1"/>
</dbReference>
<keyword evidence="5" id="KW-0963">Cytoplasm</keyword>
<dbReference type="InterPro" id="IPR036291">
    <property type="entry name" value="NAD(P)-bd_dom_sf"/>
</dbReference>
<name>A0ABS6YHM9_9ACTN</name>
<feature type="active site" evidence="5">
    <location>
        <position position="152"/>
    </location>
</feature>
<keyword evidence="3 5" id="KW-0521">NADP</keyword>
<reference evidence="7 8" key="1">
    <citation type="submission" date="2019-11" db="EMBL/GenBank/DDBJ databases">
        <authorList>
            <person name="Ay H."/>
        </authorList>
    </citation>
    <scope>NUCLEOTIDE SEQUENCE [LARGE SCALE GENOMIC DNA]</scope>
    <source>
        <strain evidence="7 8">BG9H</strain>
    </source>
</reference>
<dbReference type="InterPro" id="IPR050085">
    <property type="entry name" value="AGPR"/>
</dbReference>
<dbReference type="InterPro" id="IPR058924">
    <property type="entry name" value="AGPR_dimerisation_dom"/>
</dbReference>
<evidence type="ECO:0000256" key="1">
    <source>
        <dbReference type="ARBA" id="ARBA00022571"/>
    </source>
</evidence>
<dbReference type="InterPro" id="IPR000706">
    <property type="entry name" value="AGPR_type-1"/>
</dbReference>
<dbReference type="HAMAP" id="MF_00150">
    <property type="entry name" value="ArgC_type1"/>
    <property type="match status" value="1"/>
</dbReference>
<evidence type="ECO:0000259" key="6">
    <source>
        <dbReference type="SMART" id="SM00859"/>
    </source>
</evidence>
<dbReference type="NCBIfam" id="TIGR01850">
    <property type="entry name" value="argC"/>
    <property type="match status" value="1"/>
</dbReference>
<dbReference type="PANTHER" id="PTHR32338">
    <property type="entry name" value="N-ACETYL-GAMMA-GLUTAMYL-PHOSPHATE REDUCTASE, CHLOROPLASTIC-RELATED-RELATED"/>
    <property type="match status" value="1"/>
</dbReference>
<evidence type="ECO:0000256" key="2">
    <source>
        <dbReference type="ARBA" id="ARBA00022605"/>
    </source>
</evidence>
<dbReference type="Pfam" id="PF01118">
    <property type="entry name" value="Semialdhyde_dh"/>
    <property type="match status" value="1"/>
</dbReference>
<comment type="caution">
    <text evidence="7">The sequence shown here is derived from an EMBL/GenBank/DDBJ whole genome shotgun (WGS) entry which is preliminary data.</text>
</comment>
<dbReference type="Proteomes" id="UP001197114">
    <property type="component" value="Unassembled WGS sequence"/>
</dbReference>
<comment type="catalytic activity">
    <reaction evidence="5">
        <text>N-acetyl-L-glutamate 5-semialdehyde + phosphate + NADP(+) = N-acetyl-L-glutamyl 5-phosphate + NADPH + H(+)</text>
        <dbReference type="Rhea" id="RHEA:21588"/>
        <dbReference type="ChEBI" id="CHEBI:15378"/>
        <dbReference type="ChEBI" id="CHEBI:29123"/>
        <dbReference type="ChEBI" id="CHEBI:43474"/>
        <dbReference type="ChEBI" id="CHEBI:57783"/>
        <dbReference type="ChEBI" id="CHEBI:57936"/>
        <dbReference type="ChEBI" id="CHEBI:58349"/>
        <dbReference type="EC" id="1.2.1.38"/>
    </reaction>
</comment>
<keyword evidence="4 5" id="KW-0560">Oxidoreductase</keyword>
<proteinExistence type="inferred from homology"/>
<dbReference type="InterPro" id="IPR000534">
    <property type="entry name" value="Semialdehyde_DH_NAD-bd"/>
</dbReference>
<dbReference type="Pfam" id="PF22698">
    <property type="entry name" value="Semialdhyde_dhC_1"/>
    <property type="match status" value="1"/>
</dbReference>
<comment type="pathway">
    <text evidence="5">Amino-acid biosynthesis; L-arginine biosynthesis; N(2)-acetyl-L-ornithine from L-glutamate: step 3/4.</text>
</comment>
<dbReference type="Gene3D" id="3.40.50.720">
    <property type="entry name" value="NAD(P)-binding Rossmann-like Domain"/>
    <property type="match status" value="1"/>
</dbReference>
<dbReference type="SUPFAM" id="SSF51735">
    <property type="entry name" value="NAD(P)-binding Rossmann-fold domains"/>
    <property type="match status" value="1"/>
</dbReference>
<dbReference type="GO" id="GO:0003942">
    <property type="term" value="F:N-acetyl-gamma-glutamyl-phosphate reductase activity"/>
    <property type="evidence" value="ECO:0007669"/>
    <property type="project" value="UniProtKB-EC"/>
</dbReference>
<keyword evidence="8" id="KW-1185">Reference proteome</keyword>
<evidence type="ECO:0000313" key="7">
    <source>
        <dbReference type="EMBL" id="MBW5420906.1"/>
    </source>
</evidence>
<dbReference type="EC" id="1.2.1.38" evidence="5"/>
<comment type="subcellular location">
    <subcellularLocation>
        <location evidence="5">Cytoplasm</location>
    </subcellularLocation>
</comment>
<dbReference type="PANTHER" id="PTHR32338:SF10">
    <property type="entry name" value="N-ACETYL-GAMMA-GLUTAMYL-PHOSPHATE REDUCTASE, CHLOROPLASTIC-RELATED"/>
    <property type="match status" value="1"/>
</dbReference>
<dbReference type="SUPFAM" id="SSF55347">
    <property type="entry name" value="Glyceraldehyde-3-phosphate dehydrogenase-like, C-terminal domain"/>
    <property type="match status" value="1"/>
</dbReference>
<feature type="domain" description="Semialdehyde dehydrogenase NAD-binding" evidence="6">
    <location>
        <begin position="7"/>
        <end position="144"/>
    </location>
</feature>